<protein>
    <submittedName>
        <fullName evidence="1">Uncharacterized protein</fullName>
    </submittedName>
</protein>
<evidence type="ECO:0000313" key="2">
    <source>
        <dbReference type="Proteomes" id="UP001326567"/>
    </source>
</evidence>
<dbReference type="RefSeq" id="WP_322329605.1">
    <property type="nucleotide sequence ID" value="NZ_CP139725.1"/>
</dbReference>
<sequence>MRALIKSLRHHIRYAFDADYRIECIADAVERRLQPQIGAEVRGEIDRVADRVSATMSASFAD</sequence>
<gene>
    <name evidence="1" type="ORF">T7987_07830</name>
</gene>
<dbReference type="EMBL" id="CP139725">
    <property type="protein sequence ID" value="WPZ23129.1"/>
    <property type="molecule type" value="Genomic_DNA"/>
</dbReference>
<keyword evidence="2" id="KW-1185">Reference proteome</keyword>
<accession>A0ABZ0V419</accession>
<proteinExistence type="predicted"/>
<organism evidence="1 2">
    <name type="scientific">Sulfitobacter faviae</name>
    <dbReference type="NCBI Taxonomy" id="1775881"/>
    <lineage>
        <taxon>Bacteria</taxon>
        <taxon>Pseudomonadati</taxon>
        <taxon>Pseudomonadota</taxon>
        <taxon>Alphaproteobacteria</taxon>
        <taxon>Rhodobacterales</taxon>
        <taxon>Roseobacteraceae</taxon>
        <taxon>Sulfitobacter</taxon>
    </lineage>
</organism>
<reference evidence="1 2" key="1">
    <citation type="submission" date="2023-11" db="EMBL/GenBank/DDBJ databases">
        <title>From the Deep-Sea to the Surface: Bacterial Genomes Isolated from the Moytirra Hydrothermal Vent Plume.</title>
        <authorList>
            <person name="Major S.R."/>
        </authorList>
    </citation>
    <scope>NUCLEOTIDE SEQUENCE [LARGE SCALE GENOMIC DNA]</scope>
    <source>
        <strain evidence="1 2">OXR-9</strain>
    </source>
</reference>
<name>A0ABZ0V419_9RHOB</name>
<evidence type="ECO:0000313" key="1">
    <source>
        <dbReference type="EMBL" id="WPZ23129.1"/>
    </source>
</evidence>
<dbReference type="Proteomes" id="UP001326567">
    <property type="component" value="Chromosome"/>
</dbReference>